<reference evidence="4 5" key="1">
    <citation type="submission" date="2017-11" db="EMBL/GenBank/DDBJ databases">
        <title>De-novo sequencing of pomegranate (Punica granatum L.) genome.</title>
        <authorList>
            <person name="Akparov Z."/>
            <person name="Amiraslanov A."/>
            <person name="Hajiyeva S."/>
            <person name="Abbasov M."/>
            <person name="Kaur K."/>
            <person name="Hamwieh A."/>
            <person name="Solovyev V."/>
            <person name="Salamov A."/>
            <person name="Braich B."/>
            <person name="Kosarev P."/>
            <person name="Mahmoud A."/>
            <person name="Hajiyev E."/>
            <person name="Babayeva S."/>
            <person name="Izzatullayeva V."/>
            <person name="Mammadov A."/>
            <person name="Mammadov A."/>
            <person name="Sharifova S."/>
            <person name="Ojaghi J."/>
            <person name="Eynullazada K."/>
            <person name="Bayramov B."/>
            <person name="Abdulazimova A."/>
            <person name="Shahmuradov I."/>
        </authorList>
    </citation>
    <scope>NUCLEOTIDE SEQUENCE [LARGE SCALE GENOMIC DNA]</scope>
    <source>
        <strain evidence="5">cv. AG2017</strain>
        <tissue evidence="4">Leaf</tissue>
    </source>
</reference>
<evidence type="ECO:0000313" key="4">
    <source>
        <dbReference type="EMBL" id="PKI78768.1"/>
    </source>
</evidence>
<gene>
    <name evidence="4" type="ORF">CRG98_000835</name>
</gene>
<dbReference type="PROSITE" id="PS00028">
    <property type="entry name" value="ZINC_FINGER_C2H2_1"/>
    <property type="match status" value="1"/>
</dbReference>
<keyword evidence="1" id="KW-0479">Metal-binding</keyword>
<dbReference type="InterPro" id="IPR036236">
    <property type="entry name" value="Znf_C2H2_sf"/>
</dbReference>
<proteinExistence type="predicted"/>
<feature type="region of interest" description="Disordered" evidence="2">
    <location>
        <begin position="15"/>
        <end position="208"/>
    </location>
</feature>
<keyword evidence="1" id="KW-0863">Zinc-finger</keyword>
<dbReference type="SUPFAM" id="SSF57667">
    <property type="entry name" value="beta-beta-alpha zinc fingers"/>
    <property type="match status" value="1"/>
</dbReference>
<keyword evidence="1" id="KW-0862">Zinc</keyword>
<feature type="compositionally biased region" description="Basic and acidic residues" evidence="2">
    <location>
        <begin position="68"/>
        <end position="77"/>
    </location>
</feature>
<dbReference type="GO" id="GO:0008270">
    <property type="term" value="F:zinc ion binding"/>
    <property type="evidence" value="ECO:0007669"/>
    <property type="project" value="UniProtKB-KW"/>
</dbReference>
<comment type="caution">
    <text evidence="4">The sequence shown here is derived from an EMBL/GenBank/DDBJ whole genome shotgun (WGS) entry which is preliminary data.</text>
</comment>
<dbReference type="SMART" id="SM00355">
    <property type="entry name" value="ZnF_C2H2"/>
    <property type="match status" value="1"/>
</dbReference>
<evidence type="ECO:0000256" key="1">
    <source>
        <dbReference type="PROSITE-ProRule" id="PRU00042"/>
    </source>
</evidence>
<feature type="compositionally biased region" description="Polar residues" evidence="2">
    <location>
        <begin position="185"/>
        <end position="200"/>
    </location>
</feature>
<dbReference type="Pfam" id="PF12874">
    <property type="entry name" value="zf-met"/>
    <property type="match status" value="1"/>
</dbReference>
<protein>
    <recommendedName>
        <fullName evidence="3">C2H2-type domain-containing protein</fullName>
    </recommendedName>
</protein>
<name>A0A2I0LDL7_PUNGR</name>
<keyword evidence="5" id="KW-1185">Reference proteome</keyword>
<dbReference type="EMBL" id="PGOL01000036">
    <property type="protein sequence ID" value="PKI78768.1"/>
    <property type="molecule type" value="Genomic_DNA"/>
</dbReference>
<sequence length="208" mass="22214">MRTPFCRSLTLSCLDVSTDDFSEDESDEEDIPLITAENGKGGSEASAKHSTANAIAAKPESSAKPKVRIVEPMKVDGEDSDEDDDEDEEDEDDEEGSDDSEAESDEEDSDEEETPKKAEQGKKRPAESAPKTPVSDKKAKVVASQKTDGKKGGHTATPHPAKHAGKTPANAKQQTPKSDGKISCKSCNKSFNSENALQSHSKAKHGAK</sequence>
<feature type="compositionally biased region" description="Acidic residues" evidence="2">
    <location>
        <begin position="17"/>
        <end position="31"/>
    </location>
</feature>
<evidence type="ECO:0000256" key="2">
    <source>
        <dbReference type="SAM" id="MobiDB-lite"/>
    </source>
</evidence>
<feature type="domain" description="C2H2-type" evidence="3">
    <location>
        <begin position="182"/>
        <end position="208"/>
    </location>
</feature>
<evidence type="ECO:0000313" key="5">
    <source>
        <dbReference type="Proteomes" id="UP000233551"/>
    </source>
</evidence>
<dbReference type="Proteomes" id="UP000233551">
    <property type="component" value="Unassembled WGS sequence"/>
</dbReference>
<evidence type="ECO:0000259" key="3">
    <source>
        <dbReference type="PROSITE" id="PS50157"/>
    </source>
</evidence>
<organism evidence="4 5">
    <name type="scientific">Punica granatum</name>
    <name type="common">Pomegranate</name>
    <dbReference type="NCBI Taxonomy" id="22663"/>
    <lineage>
        <taxon>Eukaryota</taxon>
        <taxon>Viridiplantae</taxon>
        <taxon>Streptophyta</taxon>
        <taxon>Embryophyta</taxon>
        <taxon>Tracheophyta</taxon>
        <taxon>Spermatophyta</taxon>
        <taxon>Magnoliopsida</taxon>
        <taxon>eudicotyledons</taxon>
        <taxon>Gunneridae</taxon>
        <taxon>Pentapetalae</taxon>
        <taxon>rosids</taxon>
        <taxon>malvids</taxon>
        <taxon>Myrtales</taxon>
        <taxon>Lythraceae</taxon>
        <taxon>Punica</taxon>
    </lineage>
</organism>
<accession>A0A2I0LDL7</accession>
<dbReference type="InterPro" id="IPR013087">
    <property type="entry name" value="Znf_C2H2_type"/>
</dbReference>
<dbReference type="AlphaFoldDB" id="A0A2I0LDL7"/>
<dbReference type="PROSITE" id="PS50157">
    <property type="entry name" value="ZINC_FINGER_C2H2_2"/>
    <property type="match status" value="1"/>
</dbReference>
<feature type="compositionally biased region" description="Acidic residues" evidence="2">
    <location>
        <begin position="78"/>
        <end position="113"/>
    </location>
</feature>
<feature type="compositionally biased region" description="Basic and acidic residues" evidence="2">
    <location>
        <begin position="114"/>
        <end position="126"/>
    </location>
</feature>